<name>A0ABQ4FGH8_9ACTN</name>
<evidence type="ECO:0000259" key="7">
    <source>
        <dbReference type="Pfam" id="PF00174"/>
    </source>
</evidence>
<comment type="caution">
    <text evidence="9">The sequence shown here is derived from an EMBL/GenBank/DDBJ whole genome shotgun (WGS) entry which is preliminary data.</text>
</comment>
<evidence type="ECO:0000256" key="4">
    <source>
        <dbReference type="ARBA" id="ARBA00022989"/>
    </source>
</evidence>
<dbReference type="Gene3D" id="1.20.950.20">
    <property type="entry name" value="Transmembrane di-heme cytochromes, Chain C"/>
    <property type="match status" value="1"/>
</dbReference>
<dbReference type="EMBL" id="BOOB01000029">
    <property type="protein sequence ID" value="GIH33926.1"/>
    <property type="molecule type" value="Genomic_DNA"/>
</dbReference>
<keyword evidence="3 6" id="KW-0812">Transmembrane</keyword>
<dbReference type="SUPFAM" id="SSF56524">
    <property type="entry name" value="Oxidoreductase molybdopterin-binding domain"/>
    <property type="match status" value="1"/>
</dbReference>
<dbReference type="Pfam" id="PF00174">
    <property type="entry name" value="Oxidored_molyb"/>
    <property type="match status" value="1"/>
</dbReference>
<feature type="transmembrane region" description="Helical" evidence="6">
    <location>
        <begin position="245"/>
        <end position="266"/>
    </location>
</feature>
<dbReference type="PANTHER" id="PTHR43032:SF2">
    <property type="entry name" value="BLL0505 PROTEIN"/>
    <property type="match status" value="1"/>
</dbReference>
<evidence type="ECO:0000313" key="9">
    <source>
        <dbReference type="EMBL" id="GIH33926.1"/>
    </source>
</evidence>
<comment type="subcellular location">
    <subcellularLocation>
        <location evidence="1">Cell membrane</location>
        <topology evidence="1">Multi-pass membrane protein</topology>
    </subcellularLocation>
</comment>
<dbReference type="PANTHER" id="PTHR43032">
    <property type="entry name" value="PROTEIN-METHIONINE-SULFOXIDE REDUCTASE"/>
    <property type="match status" value="1"/>
</dbReference>
<feature type="transmembrane region" description="Helical" evidence="6">
    <location>
        <begin position="201"/>
        <end position="225"/>
    </location>
</feature>
<evidence type="ECO:0008006" key="11">
    <source>
        <dbReference type="Google" id="ProtNLM"/>
    </source>
</evidence>
<dbReference type="SUPFAM" id="SSF81342">
    <property type="entry name" value="Transmembrane di-heme cytochromes"/>
    <property type="match status" value="1"/>
</dbReference>
<evidence type="ECO:0000256" key="5">
    <source>
        <dbReference type="ARBA" id="ARBA00023136"/>
    </source>
</evidence>
<feature type="transmembrane region" description="Helical" evidence="6">
    <location>
        <begin position="157"/>
        <end position="180"/>
    </location>
</feature>
<proteinExistence type="predicted"/>
<keyword evidence="4 6" id="KW-1133">Transmembrane helix</keyword>
<organism evidence="9 10">
    <name type="scientific">Microbispora amethystogenes</name>
    <dbReference type="NCBI Taxonomy" id="1427754"/>
    <lineage>
        <taxon>Bacteria</taxon>
        <taxon>Bacillati</taxon>
        <taxon>Actinomycetota</taxon>
        <taxon>Actinomycetes</taxon>
        <taxon>Streptosporangiales</taxon>
        <taxon>Streptosporangiaceae</taxon>
        <taxon>Microbispora</taxon>
    </lineage>
</organism>
<dbReference type="Gene3D" id="3.90.420.10">
    <property type="entry name" value="Oxidoreductase, molybdopterin-binding domain"/>
    <property type="match status" value="1"/>
</dbReference>
<protein>
    <recommendedName>
        <fullName evidence="11">Oxidoreductase</fullName>
    </recommendedName>
</protein>
<accession>A0ABQ4FGH8</accession>
<reference evidence="9 10" key="1">
    <citation type="submission" date="2021-01" db="EMBL/GenBank/DDBJ databases">
        <title>Whole genome shotgun sequence of Microbispora amethystogenes NBRC 101907.</title>
        <authorList>
            <person name="Komaki H."/>
            <person name="Tamura T."/>
        </authorList>
    </citation>
    <scope>NUCLEOTIDE SEQUENCE [LARGE SCALE GENOMIC DNA]</scope>
    <source>
        <strain evidence="9 10">NBRC 101907</strain>
    </source>
</reference>
<evidence type="ECO:0000256" key="6">
    <source>
        <dbReference type="SAM" id="Phobius"/>
    </source>
</evidence>
<evidence type="ECO:0000256" key="3">
    <source>
        <dbReference type="ARBA" id="ARBA00022692"/>
    </source>
</evidence>
<keyword evidence="5 6" id="KW-0472">Membrane</keyword>
<dbReference type="Pfam" id="PF01292">
    <property type="entry name" value="Ni_hydr_CYTB"/>
    <property type="match status" value="1"/>
</dbReference>
<keyword evidence="10" id="KW-1185">Reference proteome</keyword>
<feature type="domain" description="Cytochrome b561 bacterial/Ni-hydrogenase" evidence="8">
    <location>
        <begin position="6"/>
        <end position="230"/>
    </location>
</feature>
<dbReference type="InterPro" id="IPR000572">
    <property type="entry name" value="OxRdtase_Mopterin-bd_dom"/>
</dbReference>
<feature type="domain" description="Oxidoreductase molybdopterin-binding" evidence="7">
    <location>
        <begin position="328"/>
        <end position="471"/>
    </location>
</feature>
<dbReference type="Proteomes" id="UP000651728">
    <property type="component" value="Unassembled WGS sequence"/>
</dbReference>
<evidence type="ECO:0000256" key="1">
    <source>
        <dbReference type="ARBA" id="ARBA00004651"/>
    </source>
</evidence>
<gene>
    <name evidence="9" type="ORF">Mam01_40900</name>
</gene>
<keyword evidence="2" id="KW-1003">Cell membrane</keyword>
<dbReference type="InterPro" id="IPR011577">
    <property type="entry name" value="Cyt_b561_bac/Ni-Hgenase"/>
</dbReference>
<evidence type="ECO:0000259" key="8">
    <source>
        <dbReference type="Pfam" id="PF01292"/>
    </source>
</evidence>
<evidence type="ECO:0000313" key="10">
    <source>
        <dbReference type="Proteomes" id="UP000651728"/>
    </source>
</evidence>
<dbReference type="InterPro" id="IPR016174">
    <property type="entry name" value="Di-haem_cyt_TM"/>
</dbReference>
<feature type="transmembrane region" description="Helical" evidence="6">
    <location>
        <begin position="91"/>
        <end position="112"/>
    </location>
</feature>
<sequence length="496" mass="56183">MDLYGFPAWIRIEHWINVLFVTLLVRSGVEIIATHPKLYWHDDSRPGSEWARFTRKTMPRDRLYDTLDEEESYSPLVSLPGRRKLGMGRHWHFFAAILWVLTGAVYIALLFATGQWRRYVPASWAIFPQAWHDLVTYLSFRLPSRLPGEPFDALQKLAYALVIFVLAPVAILTGLAQSPAVDARFPWYLRLWGGRQRARSVHFLVLLAFLAFTAVHLLMIAVWGWGRENSLMLFGHGDAPAAGLWVSLVVIAAIVAVNAAVTVWSLRRPRSVQRVLGAVVTAVRRALLRPAVSRQRYPRAAVSARHRVNGRPPDSETYKIMAVHGFAPWRLTVGGLVENPLVLTLEDLRALDGRQSQCVLHHCIQGWSSVGEWAGLPLRDLIGLVRPLPQARYVCFLTMQDTGRDEPGAPGEGHFYEIVDLRLARHPQALLAYELNGGPLPIEHGAPLRLRLETQLGFKMAKWIHDIEFVSDYRLVGHGMGGWREDNVYFDMEVEI</sequence>
<dbReference type="InterPro" id="IPR036374">
    <property type="entry name" value="OxRdtase_Mopterin-bd_sf"/>
</dbReference>
<dbReference type="RefSeq" id="WP_204286822.1">
    <property type="nucleotide sequence ID" value="NZ_BAABEJ010000015.1"/>
</dbReference>
<evidence type="ECO:0000256" key="2">
    <source>
        <dbReference type="ARBA" id="ARBA00022475"/>
    </source>
</evidence>